<feature type="region of interest" description="Disordered" evidence="7">
    <location>
        <begin position="73"/>
        <end position="94"/>
    </location>
</feature>
<dbReference type="PANTHER" id="PTHR46373">
    <property type="entry name" value="PROTEIN RKD4"/>
    <property type="match status" value="1"/>
</dbReference>
<evidence type="ECO:0000256" key="4">
    <source>
        <dbReference type="ARBA" id="ARBA00023125"/>
    </source>
</evidence>
<evidence type="ECO:0000256" key="7">
    <source>
        <dbReference type="SAM" id="MobiDB-lite"/>
    </source>
</evidence>
<keyword evidence="5" id="KW-0804">Transcription</keyword>
<reference evidence="10" key="1">
    <citation type="journal article" date="2012" name="Nature">
        <title>A physical, genetic and functional sequence assembly of the barley genome.</title>
        <authorList>
            <consortium name="The International Barley Genome Sequencing Consortium"/>
            <person name="Mayer K.F."/>
            <person name="Waugh R."/>
            <person name="Brown J.W."/>
            <person name="Schulman A."/>
            <person name="Langridge P."/>
            <person name="Platzer M."/>
            <person name="Fincher G.B."/>
            <person name="Muehlbauer G.J."/>
            <person name="Sato K."/>
            <person name="Close T.J."/>
            <person name="Wise R.P."/>
            <person name="Stein N."/>
        </authorList>
    </citation>
    <scope>NUCLEOTIDE SEQUENCE [LARGE SCALE GENOMIC DNA]</scope>
    <source>
        <strain evidence="10">cv. Morex</strain>
    </source>
</reference>
<name>A0A8I6YJU8_HORVV</name>
<evidence type="ECO:0000259" key="8">
    <source>
        <dbReference type="PROSITE" id="PS51519"/>
    </source>
</evidence>
<feature type="domain" description="RWP-RK" evidence="8">
    <location>
        <begin position="292"/>
        <end position="372"/>
    </location>
</feature>
<dbReference type="PANTHER" id="PTHR46373:SF5">
    <property type="entry name" value="RWP-RK DOMAIN PROTEIN"/>
    <property type="match status" value="1"/>
</dbReference>
<organism evidence="9 10">
    <name type="scientific">Hordeum vulgare subsp. vulgare</name>
    <name type="common">Domesticated barley</name>
    <dbReference type="NCBI Taxonomy" id="112509"/>
    <lineage>
        <taxon>Eukaryota</taxon>
        <taxon>Viridiplantae</taxon>
        <taxon>Streptophyta</taxon>
        <taxon>Embryophyta</taxon>
        <taxon>Tracheophyta</taxon>
        <taxon>Spermatophyta</taxon>
        <taxon>Magnoliopsida</taxon>
        <taxon>Liliopsida</taxon>
        <taxon>Poales</taxon>
        <taxon>Poaceae</taxon>
        <taxon>BOP clade</taxon>
        <taxon>Pooideae</taxon>
        <taxon>Triticodae</taxon>
        <taxon>Triticeae</taxon>
        <taxon>Hordeinae</taxon>
        <taxon>Hordeum</taxon>
    </lineage>
</organism>
<reference evidence="9" key="3">
    <citation type="submission" date="2022-01" db="UniProtKB">
        <authorList>
            <consortium name="EnsemblPlants"/>
        </authorList>
    </citation>
    <scope>IDENTIFICATION</scope>
    <source>
        <strain evidence="9">subsp. vulgare</strain>
    </source>
</reference>
<proteinExistence type="predicted"/>
<dbReference type="Gramene" id="HORVU.MOREX.r2.7HG0614330.1">
    <property type="protein sequence ID" value="HORVU.MOREX.r2.7HG0614330.1"/>
    <property type="gene ID" value="HORVU.MOREX.r2.7HG0614330"/>
</dbReference>
<protein>
    <recommendedName>
        <fullName evidence="8">RWP-RK domain-containing protein</fullName>
    </recommendedName>
</protein>
<evidence type="ECO:0000256" key="3">
    <source>
        <dbReference type="ARBA" id="ARBA00023054"/>
    </source>
</evidence>
<dbReference type="AlphaFoldDB" id="A0A8I6YJU8"/>
<dbReference type="InterPro" id="IPR003035">
    <property type="entry name" value="RWP-RK_dom"/>
</dbReference>
<dbReference type="EnsemblPlants" id="HORVU.MOREX.r3.7HG0740630.1">
    <property type="protein sequence ID" value="HORVU.MOREX.r3.7HG0740630.1"/>
    <property type="gene ID" value="HORVU.MOREX.r3.7HG0740630"/>
</dbReference>
<dbReference type="GO" id="GO:0003700">
    <property type="term" value="F:DNA-binding transcription factor activity"/>
    <property type="evidence" value="ECO:0007669"/>
    <property type="project" value="InterPro"/>
</dbReference>
<dbReference type="Gramene" id="HORVU.MOREX.r3.7HG0740630.1">
    <property type="protein sequence ID" value="HORVU.MOREX.r3.7HG0740630.1"/>
    <property type="gene ID" value="HORVU.MOREX.r3.7HG0740630"/>
</dbReference>
<dbReference type="InterPro" id="IPR044607">
    <property type="entry name" value="RKD-like"/>
</dbReference>
<dbReference type="SMR" id="A0A8I6YJU8"/>
<evidence type="ECO:0000256" key="1">
    <source>
        <dbReference type="ARBA" id="ARBA00004049"/>
    </source>
</evidence>
<evidence type="ECO:0000256" key="5">
    <source>
        <dbReference type="ARBA" id="ARBA00023163"/>
    </source>
</evidence>
<comment type="function">
    <text evidence="1">Putative transcription factor.</text>
</comment>
<dbReference type="Proteomes" id="UP000011116">
    <property type="component" value="Chromosome 7H"/>
</dbReference>
<keyword evidence="2" id="KW-0805">Transcription regulation</keyword>
<reference evidence="9" key="2">
    <citation type="submission" date="2020-10" db="EMBL/GenBank/DDBJ databases">
        <authorList>
            <person name="Scholz U."/>
            <person name="Mascher M."/>
            <person name="Fiebig A."/>
        </authorList>
    </citation>
    <scope>NUCLEOTIDE SEQUENCE [LARGE SCALE GENOMIC DNA]</scope>
    <source>
        <strain evidence="9">cv. Morex</strain>
    </source>
</reference>
<dbReference type="Pfam" id="PF02042">
    <property type="entry name" value="RWP-RK"/>
    <property type="match status" value="1"/>
</dbReference>
<keyword evidence="3" id="KW-0175">Coiled coil</keyword>
<accession>A0A8I6YJU8</accession>
<evidence type="ECO:0000256" key="6">
    <source>
        <dbReference type="ARBA" id="ARBA00023242"/>
    </source>
</evidence>
<keyword evidence="10" id="KW-1185">Reference proteome</keyword>
<sequence>MLMATGDGTDALGLDDDSLPLQDNFDDVLTLLADIPDLGTAPIPLSAPVHREDQPACIHGFCGNCLRNNSTDDGAPGVAQPELPVRSDPSTSSTAADVLDCRGCHVLREVVHSNGPELTKLSIHGAPGVFNHATLDRCTKSEGLAPAIPPRSYIDFRDRDYAWVRHFLTDYALRRSAGNYAVVGDSLSLFLDVLCTTMTRCVEVNDAHDNEGAAGRNGGHGQPAVDNVAAAAVQPEIQRNTELEPAGLFLQRISIGFNHDRTSAVYVGPSPPSNTMEVQVQPQPFQPVVAGRSVLALQRERTRKMQFHDIAPYFHLPIVDAAEKLDICTTVLKGICRRVGVQRWPHRKVKKIDRQITKLMRSGNGVWERNEIERLNVERKRIFYALE</sequence>
<dbReference type="PROSITE" id="PS51519">
    <property type="entry name" value="RWP_RK"/>
    <property type="match status" value="1"/>
</dbReference>
<evidence type="ECO:0000256" key="2">
    <source>
        <dbReference type="ARBA" id="ARBA00023015"/>
    </source>
</evidence>
<evidence type="ECO:0000313" key="10">
    <source>
        <dbReference type="Proteomes" id="UP000011116"/>
    </source>
</evidence>
<keyword evidence="6" id="KW-0539">Nucleus</keyword>
<evidence type="ECO:0000313" key="9">
    <source>
        <dbReference type="EnsemblPlants" id="HORVU.MOREX.r3.7HG0740630.1"/>
    </source>
</evidence>
<dbReference type="GO" id="GO:0003677">
    <property type="term" value="F:DNA binding"/>
    <property type="evidence" value="ECO:0007669"/>
    <property type="project" value="UniProtKB-KW"/>
</dbReference>
<keyword evidence="4" id="KW-0238">DNA-binding</keyword>